<dbReference type="GeneID" id="60320953"/>
<dbReference type="Gene3D" id="1.10.30.50">
    <property type="match status" value="1"/>
</dbReference>
<keyword evidence="1" id="KW-0540">Nuclease</keyword>
<reference evidence="1 2" key="1">
    <citation type="submission" date="2019-12" db="EMBL/GenBank/DDBJ databases">
        <authorList>
            <person name="Lauer M.J."/>
            <person name="Curtus N.L."/>
            <person name="Garlena R.A."/>
            <person name="Russell D.A."/>
            <person name="Pope W.H."/>
            <person name="Jacobs-Sera D."/>
            <person name="Hatfull G.F."/>
        </authorList>
    </citation>
    <scope>NUCLEOTIDE SEQUENCE [LARGE SCALE GENOMIC DNA]</scope>
</reference>
<dbReference type="EMBL" id="MN813686">
    <property type="protein sequence ID" value="QHB37391.1"/>
    <property type="molecule type" value="Genomic_DNA"/>
</dbReference>
<gene>
    <name evidence="1" type="primary">89</name>
    <name evidence="1" type="ORF">PBI_BIRDSNEST_89</name>
</gene>
<dbReference type="InterPro" id="IPR003615">
    <property type="entry name" value="HNH_nuc"/>
</dbReference>
<dbReference type="KEGG" id="vg:60320953"/>
<dbReference type="GO" id="GO:0004519">
    <property type="term" value="F:endonuclease activity"/>
    <property type="evidence" value="ECO:0007669"/>
    <property type="project" value="UniProtKB-KW"/>
</dbReference>
<protein>
    <submittedName>
        <fullName evidence="1">HNH endonuclease</fullName>
    </submittedName>
</protein>
<keyword evidence="1" id="KW-0255">Endonuclease</keyword>
<evidence type="ECO:0000313" key="1">
    <source>
        <dbReference type="EMBL" id="QHB37391.1"/>
    </source>
</evidence>
<dbReference type="CDD" id="cd00085">
    <property type="entry name" value="HNHc"/>
    <property type="match status" value="1"/>
</dbReference>
<evidence type="ECO:0000313" key="2">
    <source>
        <dbReference type="Proteomes" id="UP000463946"/>
    </source>
</evidence>
<dbReference type="Proteomes" id="UP000463946">
    <property type="component" value="Segment"/>
</dbReference>
<organism evidence="1 2">
    <name type="scientific">Mycobacterium phage BirdsNest</name>
    <dbReference type="NCBI Taxonomy" id="2686231"/>
    <lineage>
        <taxon>Viruses</taxon>
        <taxon>Duplodnaviria</taxon>
        <taxon>Heunggongvirae</taxon>
        <taxon>Uroviricota</taxon>
        <taxon>Caudoviricetes</taxon>
        <taxon>Bclasvirinae</taxon>
        <taxon>Birdsnestvirus</taxon>
        <taxon>Birdsnestvirus birdsnest</taxon>
    </lineage>
</organism>
<keyword evidence="2" id="KW-1185">Reference proteome</keyword>
<sequence length="134" mass="15255">MGLSRSITGNDKRGSSYDRRARREWLVSTAAPWGGDGEKVPCWECGAMVSTATMCVDRIIPGEEGGTYRRDNIRPHCPTCSHRQGYRRMCELRDDPGSIHFDPYGPDDHCRSCRAHYLDKHPLTCEYYELLQSA</sequence>
<keyword evidence="1" id="KW-0378">Hydrolase</keyword>
<proteinExistence type="predicted"/>
<accession>A0A6B9LD89</accession>
<name>A0A6B9LD89_9CAUD</name>
<dbReference type="RefSeq" id="YP_009949548.1">
    <property type="nucleotide sequence ID" value="NC_051581.1"/>
</dbReference>